<dbReference type="InterPro" id="IPR011701">
    <property type="entry name" value="MFS"/>
</dbReference>
<evidence type="ECO:0000259" key="7">
    <source>
        <dbReference type="PROSITE" id="PS50850"/>
    </source>
</evidence>
<evidence type="ECO:0000256" key="2">
    <source>
        <dbReference type="ARBA" id="ARBA00022692"/>
    </source>
</evidence>
<feature type="region of interest" description="Disordered" evidence="5">
    <location>
        <begin position="972"/>
        <end position="1023"/>
    </location>
</feature>
<dbReference type="GO" id="GO:0005892">
    <property type="term" value="C:acetylcholine-gated channel complex"/>
    <property type="evidence" value="ECO:0007669"/>
    <property type="project" value="InterPro"/>
</dbReference>
<keyword evidence="3 6" id="KW-1133">Transmembrane helix</keyword>
<feature type="transmembrane region" description="Helical" evidence="6">
    <location>
        <begin position="138"/>
        <end position="158"/>
    </location>
</feature>
<feature type="transmembrane region" description="Helical" evidence="6">
    <location>
        <begin position="422"/>
        <end position="448"/>
    </location>
</feature>
<dbReference type="GO" id="GO:0006820">
    <property type="term" value="P:monoatomic anion transport"/>
    <property type="evidence" value="ECO:0007669"/>
    <property type="project" value="TreeGrafter"/>
</dbReference>
<comment type="caution">
    <text evidence="8">The sequence shown here is derived from an EMBL/GenBank/DDBJ whole genome shotgun (WGS) entry which is preliminary data.</text>
</comment>
<name>A0AA39LUT8_9BILA</name>
<evidence type="ECO:0000256" key="5">
    <source>
        <dbReference type="SAM" id="MobiDB-lite"/>
    </source>
</evidence>
<feature type="transmembrane region" description="Helical" evidence="6">
    <location>
        <begin position="468"/>
        <end position="490"/>
    </location>
</feature>
<feature type="transmembrane region" description="Helical" evidence="6">
    <location>
        <begin position="632"/>
        <end position="651"/>
    </location>
</feature>
<dbReference type="InterPro" id="IPR033466">
    <property type="entry name" value="Cornichon_conserved"/>
</dbReference>
<dbReference type="Pfam" id="PF07690">
    <property type="entry name" value="MFS_1"/>
    <property type="match status" value="1"/>
</dbReference>
<gene>
    <name evidence="8" type="ORF">QR680_005414</name>
</gene>
<feature type="transmembrane region" description="Helical" evidence="6">
    <location>
        <begin position="894"/>
        <end position="917"/>
    </location>
</feature>
<dbReference type="Gene3D" id="3.10.310.50">
    <property type="match status" value="1"/>
</dbReference>
<dbReference type="GO" id="GO:0022857">
    <property type="term" value="F:transmembrane transporter activity"/>
    <property type="evidence" value="ECO:0007669"/>
    <property type="project" value="InterPro"/>
</dbReference>
<keyword evidence="9" id="KW-1185">Reference proteome</keyword>
<dbReference type="InterPro" id="IPR033438">
    <property type="entry name" value="MOLO1"/>
</dbReference>
<dbReference type="SUPFAM" id="SSF103473">
    <property type="entry name" value="MFS general substrate transporter"/>
    <property type="match status" value="1"/>
</dbReference>
<dbReference type="InterPro" id="IPR020846">
    <property type="entry name" value="MFS_dom"/>
</dbReference>
<sequence>MVKAMRSTKGLFDYKKFSATETLLDMAASVHPIGSDAPHAPPKPFRWFPSFRLLTAVLLCMCYASVHMMNSNMGMAIVCMVNSTEFDDANSTLDADPAAAPKVNWNPDEQGYIFSAFNAGILCMLVTGFLADKLNAKVMIVISVVLASFANVAIPLMAEMNVWFSIGARFVVGFADALIQPAVNSLVTRWFPASERSYALGLATGGRQIGTLLIVPTSGALCSQTLFFGGWPSIFYASAAVGIFFVVLYTIIGADKPSKQNCISEGELRFITQSNSEEDFGKKRNERKVPWLPILKSVPVWAGIISVVCHEFPLMTLIMFLPSYLHDVHRYDSTQNGILSSLPTLSLWVAKIISSYVNTWMQEKTSMSPNAICKVLNAIGSIGLGLFLFLTTLLDASHAWLAVVFLCFSMFWAGFHTPGCQYALVAVAPAFSGAITGLTFFFVALSGIVNPTITKIIVQTGSNMEWNVVFNISTVIALIPVAVFTLWGSAERQSWASPAPKTSTPYSAGMAFTFAAFCYLIALIAIAFCIFFAIFTVICIDELRTDYKNPIEQCRNLNQLILPEYGIHLVFTVLFVLSVQMGAVIWNLPLLAYHIHRYMNRPVMTGPGIYDPTTIMNQDHLSKAYREGWVKLGFYLISFFYYLRVALRVSISPTRKIVPFGSAFRIVIAAESQHDHGKAADFFGVGEWDVGNYPNPTARDYRRCSMPTTAKICDPDKVLGEQVRYRLNHELNQLESRTRQDHGATFCQKKGITGAMAIAKHVRGGSDKAVKNMANDMLQSWNLDGQCQKAVVIVVATEDRKFWVARGDAVPVYAQEFTDIFTQQKGLFQTGDYQQALTNVLQKTWELALSKQGPRSQPEPPGRGGGRGFVDPGPNSGKGGGGLPSFKFPKIPGWVWMAVLFVVIPLLCCCCLCYCCCCKKSGGPSSPRRQTPADVDSGGGTSRGGGGGLNNFLGSLGGAGIGSLVGRLLSGGAGGGGRGRRGEGIERGGAGGGQQPYHPSRPKDTGGLYPEAKVHDEGGGGGW</sequence>
<reference evidence="8" key="1">
    <citation type="submission" date="2023-06" db="EMBL/GenBank/DDBJ databases">
        <title>Genomic analysis of the entomopathogenic nematode Steinernema hermaphroditum.</title>
        <authorList>
            <person name="Schwarz E.M."/>
            <person name="Heppert J.K."/>
            <person name="Baniya A."/>
            <person name="Schwartz H.T."/>
            <person name="Tan C.-H."/>
            <person name="Antoshechkin I."/>
            <person name="Sternberg P.W."/>
            <person name="Goodrich-Blair H."/>
            <person name="Dillman A.R."/>
        </authorList>
    </citation>
    <scope>NUCLEOTIDE SEQUENCE</scope>
    <source>
        <strain evidence="8">PS9179</strain>
        <tissue evidence="8">Whole animal</tissue>
    </source>
</reference>
<dbReference type="PROSITE" id="PS01340">
    <property type="entry name" value="CORNICHON"/>
    <property type="match status" value="1"/>
</dbReference>
<keyword evidence="2 6" id="KW-0812">Transmembrane</keyword>
<dbReference type="SMART" id="SM01398">
    <property type="entry name" value="Cornichon"/>
    <property type="match status" value="1"/>
</dbReference>
<dbReference type="InterPro" id="IPR036259">
    <property type="entry name" value="MFS_trans_sf"/>
</dbReference>
<feature type="transmembrane region" description="Helical" evidence="6">
    <location>
        <begin position="337"/>
        <end position="359"/>
    </location>
</feature>
<dbReference type="InterPro" id="IPR003377">
    <property type="entry name" value="Cornichon"/>
</dbReference>
<dbReference type="Pfam" id="PF03311">
    <property type="entry name" value="Cornichon"/>
    <property type="match status" value="1"/>
</dbReference>
<feature type="region of interest" description="Disordered" evidence="5">
    <location>
        <begin position="848"/>
        <end position="876"/>
    </location>
</feature>
<feature type="region of interest" description="Disordered" evidence="5">
    <location>
        <begin position="922"/>
        <end position="943"/>
    </location>
</feature>
<dbReference type="Gene3D" id="1.20.1250.20">
    <property type="entry name" value="MFS general substrate transporter like domains"/>
    <property type="match status" value="2"/>
</dbReference>
<dbReference type="PANTHER" id="PTHR11662">
    <property type="entry name" value="SOLUTE CARRIER FAMILY 17"/>
    <property type="match status" value="1"/>
</dbReference>
<feature type="compositionally biased region" description="Basic and acidic residues" evidence="5">
    <location>
        <begin position="1012"/>
        <end position="1023"/>
    </location>
</feature>
<dbReference type="PROSITE" id="PS50850">
    <property type="entry name" value="MFS"/>
    <property type="match status" value="1"/>
</dbReference>
<dbReference type="AlphaFoldDB" id="A0AA39LUT8"/>
<evidence type="ECO:0000256" key="3">
    <source>
        <dbReference type="ARBA" id="ARBA00022989"/>
    </source>
</evidence>
<evidence type="ECO:0000256" key="6">
    <source>
        <dbReference type="SAM" id="Phobius"/>
    </source>
</evidence>
<dbReference type="EMBL" id="JAUCMV010000003">
    <property type="protein sequence ID" value="KAK0410971.1"/>
    <property type="molecule type" value="Genomic_DNA"/>
</dbReference>
<feature type="transmembrane region" description="Helical" evidence="6">
    <location>
        <begin position="565"/>
        <end position="591"/>
    </location>
</feature>
<dbReference type="GO" id="GO:0016192">
    <property type="term" value="P:vesicle-mediated transport"/>
    <property type="evidence" value="ECO:0007669"/>
    <property type="project" value="InterPro"/>
</dbReference>
<dbReference type="Proteomes" id="UP001175271">
    <property type="component" value="Unassembled WGS sequence"/>
</dbReference>
<dbReference type="PANTHER" id="PTHR11662:SF331">
    <property type="entry name" value="MAJOR FACILITATOR SUPERFAMILY (MFS) PROFILE DOMAIN-CONTAINING PROTEIN"/>
    <property type="match status" value="1"/>
</dbReference>
<proteinExistence type="predicted"/>
<keyword evidence="4 6" id="KW-0472">Membrane</keyword>
<feature type="domain" description="Major facilitator superfamily (MFS) profile" evidence="7">
    <location>
        <begin position="60"/>
        <end position="492"/>
    </location>
</feature>
<feature type="transmembrane region" description="Helical" evidence="6">
    <location>
        <begin position="300"/>
        <end position="325"/>
    </location>
</feature>
<feature type="transmembrane region" description="Helical" evidence="6">
    <location>
        <begin position="371"/>
        <end position="391"/>
    </location>
</feature>
<dbReference type="FunFam" id="1.20.1250.20:FF:000532">
    <property type="entry name" value="SLC (SoLute Carrier) homolog"/>
    <property type="match status" value="1"/>
</dbReference>
<evidence type="ECO:0000256" key="4">
    <source>
        <dbReference type="ARBA" id="ARBA00023136"/>
    </source>
</evidence>
<evidence type="ECO:0000256" key="1">
    <source>
        <dbReference type="ARBA" id="ARBA00004141"/>
    </source>
</evidence>
<feature type="transmembrane region" description="Helical" evidence="6">
    <location>
        <begin position="511"/>
        <end position="538"/>
    </location>
</feature>
<organism evidence="8 9">
    <name type="scientific">Steinernema hermaphroditum</name>
    <dbReference type="NCBI Taxonomy" id="289476"/>
    <lineage>
        <taxon>Eukaryota</taxon>
        <taxon>Metazoa</taxon>
        <taxon>Ecdysozoa</taxon>
        <taxon>Nematoda</taxon>
        <taxon>Chromadorea</taxon>
        <taxon>Rhabditida</taxon>
        <taxon>Tylenchina</taxon>
        <taxon>Panagrolaimomorpha</taxon>
        <taxon>Strongyloidoidea</taxon>
        <taxon>Steinernematidae</taxon>
        <taxon>Steinernema</taxon>
    </lineage>
</organism>
<dbReference type="Pfam" id="PF17175">
    <property type="entry name" value="MOLO1"/>
    <property type="match status" value="1"/>
</dbReference>
<feature type="transmembrane region" description="Helical" evidence="6">
    <location>
        <begin position="234"/>
        <end position="252"/>
    </location>
</feature>
<comment type="subcellular location">
    <subcellularLocation>
        <location evidence="1">Membrane</location>
        <topology evidence="1">Multi-pass membrane protein</topology>
    </subcellularLocation>
</comment>
<evidence type="ECO:0000313" key="9">
    <source>
        <dbReference type="Proteomes" id="UP001175271"/>
    </source>
</evidence>
<accession>A0AA39LUT8</accession>
<feature type="transmembrane region" description="Helical" evidence="6">
    <location>
        <begin position="397"/>
        <end position="415"/>
    </location>
</feature>
<feature type="transmembrane region" description="Helical" evidence="6">
    <location>
        <begin position="47"/>
        <end position="66"/>
    </location>
</feature>
<dbReference type="InterPro" id="IPR050382">
    <property type="entry name" value="MFS_Na/Anion_cotransporter"/>
</dbReference>
<evidence type="ECO:0000313" key="8">
    <source>
        <dbReference type="EMBL" id="KAK0410971.1"/>
    </source>
</evidence>
<feature type="transmembrane region" description="Helical" evidence="6">
    <location>
        <begin position="112"/>
        <end position="131"/>
    </location>
</feature>
<protein>
    <recommendedName>
        <fullName evidence="7">Major facilitator superfamily (MFS) profile domain-containing protein</fullName>
    </recommendedName>
</protein>